<feature type="region of interest" description="Disordered" evidence="1">
    <location>
        <begin position="28"/>
        <end position="52"/>
    </location>
</feature>
<evidence type="ECO:0000313" key="3">
    <source>
        <dbReference type="Proteomes" id="UP000236161"/>
    </source>
</evidence>
<name>A0A2I0APK4_9ASPA</name>
<sequence length="52" mass="5970">MLNIVTDGTCRKHWISSIAPLQFESGFTVGRRTPQRGPRRCRAREEELEPEG</sequence>
<evidence type="ECO:0000256" key="1">
    <source>
        <dbReference type="SAM" id="MobiDB-lite"/>
    </source>
</evidence>
<dbReference type="EMBL" id="KZ451968">
    <property type="protein sequence ID" value="PKA57487.1"/>
    <property type="molecule type" value="Genomic_DNA"/>
</dbReference>
<gene>
    <name evidence="2" type="ORF">AXF42_Ash013675</name>
</gene>
<reference evidence="2 3" key="1">
    <citation type="journal article" date="2017" name="Nature">
        <title>The Apostasia genome and the evolution of orchids.</title>
        <authorList>
            <person name="Zhang G.Q."/>
            <person name="Liu K.W."/>
            <person name="Li Z."/>
            <person name="Lohaus R."/>
            <person name="Hsiao Y.Y."/>
            <person name="Niu S.C."/>
            <person name="Wang J.Y."/>
            <person name="Lin Y.C."/>
            <person name="Xu Q."/>
            <person name="Chen L.J."/>
            <person name="Yoshida K."/>
            <person name="Fujiwara S."/>
            <person name="Wang Z.W."/>
            <person name="Zhang Y.Q."/>
            <person name="Mitsuda N."/>
            <person name="Wang M."/>
            <person name="Liu G.H."/>
            <person name="Pecoraro L."/>
            <person name="Huang H.X."/>
            <person name="Xiao X.J."/>
            <person name="Lin M."/>
            <person name="Wu X.Y."/>
            <person name="Wu W.L."/>
            <person name="Chen Y.Y."/>
            <person name="Chang S.B."/>
            <person name="Sakamoto S."/>
            <person name="Ohme-Takagi M."/>
            <person name="Yagi M."/>
            <person name="Zeng S.J."/>
            <person name="Shen C.Y."/>
            <person name="Yeh C.M."/>
            <person name="Luo Y.B."/>
            <person name="Tsai W.C."/>
            <person name="Van de Peer Y."/>
            <person name="Liu Z.J."/>
        </authorList>
    </citation>
    <scope>NUCLEOTIDE SEQUENCE [LARGE SCALE GENOMIC DNA]</scope>
    <source>
        <strain evidence="3">cv. Shenzhen</strain>
        <tissue evidence="2">Stem</tissue>
    </source>
</reference>
<protein>
    <submittedName>
        <fullName evidence="2">Uncharacterized protein</fullName>
    </submittedName>
</protein>
<accession>A0A2I0APK4</accession>
<keyword evidence="3" id="KW-1185">Reference proteome</keyword>
<organism evidence="2 3">
    <name type="scientific">Apostasia shenzhenica</name>
    <dbReference type="NCBI Taxonomy" id="1088818"/>
    <lineage>
        <taxon>Eukaryota</taxon>
        <taxon>Viridiplantae</taxon>
        <taxon>Streptophyta</taxon>
        <taxon>Embryophyta</taxon>
        <taxon>Tracheophyta</taxon>
        <taxon>Spermatophyta</taxon>
        <taxon>Magnoliopsida</taxon>
        <taxon>Liliopsida</taxon>
        <taxon>Asparagales</taxon>
        <taxon>Orchidaceae</taxon>
        <taxon>Apostasioideae</taxon>
        <taxon>Apostasia</taxon>
    </lineage>
</organism>
<feature type="compositionally biased region" description="Basic residues" evidence="1">
    <location>
        <begin position="33"/>
        <end position="42"/>
    </location>
</feature>
<dbReference type="Proteomes" id="UP000236161">
    <property type="component" value="Unassembled WGS sequence"/>
</dbReference>
<dbReference type="AlphaFoldDB" id="A0A2I0APK4"/>
<proteinExistence type="predicted"/>
<evidence type="ECO:0000313" key="2">
    <source>
        <dbReference type="EMBL" id="PKA57487.1"/>
    </source>
</evidence>